<reference evidence="10" key="1">
    <citation type="submission" date="2017-02" db="EMBL/GenBank/DDBJ databases">
        <authorList>
            <person name="Varghese N."/>
            <person name="Submissions S."/>
        </authorList>
    </citation>
    <scope>NUCLEOTIDE SEQUENCE [LARGE SCALE GENOMIC DNA]</scope>
    <source>
        <strain evidence="10">ATCC 27094</strain>
    </source>
</reference>
<dbReference type="InterPro" id="IPR035906">
    <property type="entry name" value="MetI-like_sf"/>
</dbReference>
<gene>
    <name evidence="9" type="ORF">SAMN02745126_00859</name>
</gene>
<dbReference type="OrthoDB" id="9773727at2"/>
<comment type="subcellular location">
    <subcellularLocation>
        <location evidence="1 7">Cell membrane</location>
        <topology evidence="1 7">Multi-pass membrane protein</topology>
    </subcellularLocation>
</comment>
<dbReference type="PANTHER" id="PTHR30193:SF37">
    <property type="entry name" value="INNER MEMBRANE ABC TRANSPORTER PERMEASE PROTEIN YCJO"/>
    <property type="match status" value="1"/>
</dbReference>
<dbReference type="Proteomes" id="UP000190092">
    <property type="component" value="Unassembled WGS sequence"/>
</dbReference>
<evidence type="ECO:0000256" key="7">
    <source>
        <dbReference type="RuleBase" id="RU363032"/>
    </source>
</evidence>
<organism evidence="9 10">
    <name type="scientific">Enhydrobacter aerosaccus</name>
    <dbReference type="NCBI Taxonomy" id="225324"/>
    <lineage>
        <taxon>Bacteria</taxon>
        <taxon>Pseudomonadati</taxon>
        <taxon>Pseudomonadota</taxon>
        <taxon>Alphaproteobacteria</taxon>
        <taxon>Hyphomicrobiales</taxon>
        <taxon>Enhydrobacter</taxon>
    </lineage>
</organism>
<protein>
    <submittedName>
        <fullName evidence="9">Carbohydrate ABC transporter membrane protein 1, CUT1 family</fullName>
    </submittedName>
</protein>
<keyword evidence="10" id="KW-1185">Reference proteome</keyword>
<dbReference type="InterPro" id="IPR051393">
    <property type="entry name" value="ABC_transporter_permease"/>
</dbReference>
<dbReference type="CDD" id="cd06261">
    <property type="entry name" value="TM_PBP2"/>
    <property type="match status" value="1"/>
</dbReference>
<keyword evidence="5 7" id="KW-1133">Transmembrane helix</keyword>
<evidence type="ECO:0000313" key="10">
    <source>
        <dbReference type="Proteomes" id="UP000190092"/>
    </source>
</evidence>
<dbReference type="STRING" id="225324.SAMN02745126_00859"/>
<dbReference type="PANTHER" id="PTHR30193">
    <property type="entry name" value="ABC TRANSPORTER PERMEASE PROTEIN"/>
    <property type="match status" value="1"/>
</dbReference>
<evidence type="ECO:0000259" key="8">
    <source>
        <dbReference type="PROSITE" id="PS50928"/>
    </source>
</evidence>
<accession>A0A1T4KB21</accession>
<sequence>MSSIATGAPPLDDLRPVRRLARRRLGRRALPFILLTPSLLLLAAFTYLPVVRVIWDSLHEQIHGSRESLFVGLKNYIGLFSDAAFLQSVVNNLLYAATTVPISMALGLLFALALQHSSRFNSVMRALLLFPSMVPLVAAASLFFFIFLPGVGLFDYYLAKIGLRGANWLGNPDIALWSLVGITVWKNAGYYMLFYLAGLQTMPGEVLEAATIDGANGWQRLRHIIVPLLAPTTAFVLVIALINALTQVDHVIVLTKGGPSNATKLVLYYIFEQAAENFAAGKAAAASVLSVGFLLALSVVSLKTMERGSHAAS</sequence>
<dbReference type="EMBL" id="FUWJ01000001">
    <property type="protein sequence ID" value="SJZ39567.1"/>
    <property type="molecule type" value="Genomic_DNA"/>
</dbReference>
<evidence type="ECO:0000256" key="5">
    <source>
        <dbReference type="ARBA" id="ARBA00022989"/>
    </source>
</evidence>
<dbReference type="InterPro" id="IPR000515">
    <property type="entry name" value="MetI-like"/>
</dbReference>
<keyword evidence="6 7" id="KW-0472">Membrane</keyword>
<proteinExistence type="inferred from homology"/>
<dbReference type="Pfam" id="PF00528">
    <property type="entry name" value="BPD_transp_1"/>
    <property type="match status" value="1"/>
</dbReference>
<keyword evidence="2 7" id="KW-0813">Transport</keyword>
<dbReference type="SUPFAM" id="SSF161098">
    <property type="entry name" value="MetI-like"/>
    <property type="match status" value="1"/>
</dbReference>
<evidence type="ECO:0000256" key="2">
    <source>
        <dbReference type="ARBA" id="ARBA00022448"/>
    </source>
</evidence>
<feature type="transmembrane region" description="Helical" evidence="7">
    <location>
        <begin position="283"/>
        <end position="302"/>
    </location>
</feature>
<feature type="domain" description="ABC transmembrane type-1" evidence="8">
    <location>
        <begin position="89"/>
        <end position="301"/>
    </location>
</feature>
<dbReference type="AlphaFoldDB" id="A0A1T4KB21"/>
<comment type="similarity">
    <text evidence="7">Belongs to the binding-protein-dependent transport system permease family.</text>
</comment>
<evidence type="ECO:0000256" key="4">
    <source>
        <dbReference type="ARBA" id="ARBA00022692"/>
    </source>
</evidence>
<dbReference type="GO" id="GO:0055085">
    <property type="term" value="P:transmembrane transport"/>
    <property type="evidence" value="ECO:0007669"/>
    <property type="project" value="InterPro"/>
</dbReference>
<feature type="transmembrane region" description="Helical" evidence="7">
    <location>
        <begin position="29"/>
        <end position="48"/>
    </location>
</feature>
<evidence type="ECO:0000256" key="1">
    <source>
        <dbReference type="ARBA" id="ARBA00004651"/>
    </source>
</evidence>
<evidence type="ECO:0000313" key="9">
    <source>
        <dbReference type="EMBL" id="SJZ39567.1"/>
    </source>
</evidence>
<dbReference type="RefSeq" id="WP_085932545.1">
    <property type="nucleotide sequence ID" value="NZ_FUWJ01000001.1"/>
</dbReference>
<feature type="transmembrane region" description="Helical" evidence="7">
    <location>
        <begin position="126"/>
        <end position="154"/>
    </location>
</feature>
<dbReference type="Gene3D" id="1.10.3720.10">
    <property type="entry name" value="MetI-like"/>
    <property type="match status" value="1"/>
</dbReference>
<dbReference type="PROSITE" id="PS50928">
    <property type="entry name" value="ABC_TM1"/>
    <property type="match status" value="1"/>
</dbReference>
<evidence type="ECO:0000256" key="3">
    <source>
        <dbReference type="ARBA" id="ARBA00022475"/>
    </source>
</evidence>
<name>A0A1T4KB21_9HYPH</name>
<dbReference type="GO" id="GO:0005886">
    <property type="term" value="C:plasma membrane"/>
    <property type="evidence" value="ECO:0007669"/>
    <property type="project" value="UniProtKB-SubCell"/>
</dbReference>
<evidence type="ECO:0000256" key="6">
    <source>
        <dbReference type="ARBA" id="ARBA00023136"/>
    </source>
</evidence>
<feature type="transmembrane region" description="Helical" evidence="7">
    <location>
        <begin position="224"/>
        <end position="245"/>
    </location>
</feature>
<keyword evidence="3" id="KW-1003">Cell membrane</keyword>
<keyword evidence="4 7" id="KW-0812">Transmembrane</keyword>
<feature type="transmembrane region" description="Helical" evidence="7">
    <location>
        <begin position="174"/>
        <end position="197"/>
    </location>
</feature>
<feature type="transmembrane region" description="Helical" evidence="7">
    <location>
        <begin position="93"/>
        <end position="114"/>
    </location>
</feature>